<dbReference type="EMBL" id="JACHCF010000006">
    <property type="protein sequence ID" value="MBB5621740.1"/>
    <property type="molecule type" value="Genomic_DNA"/>
</dbReference>
<dbReference type="GO" id="GO:0016020">
    <property type="term" value="C:membrane"/>
    <property type="evidence" value="ECO:0007669"/>
    <property type="project" value="UniProtKB-SubCell"/>
</dbReference>
<evidence type="ECO:0000313" key="7">
    <source>
        <dbReference type="Proteomes" id="UP000537718"/>
    </source>
</evidence>
<keyword evidence="3 5" id="KW-1133">Transmembrane helix</keyword>
<dbReference type="Proteomes" id="UP000537718">
    <property type="component" value="Unassembled WGS sequence"/>
</dbReference>
<keyword evidence="2 5" id="KW-0812">Transmembrane</keyword>
<comment type="subcellular location">
    <subcellularLocation>
        <location evidence="1">Membrane</location>
        <topology evidence="1">Multi-pass membrane protein</topology>
    </subcellularLocation>
</comment>
<accession>A0A7W8YTY2</accession>
<feature type="transmembrane region" description="Helical" evidence="5">
    <location>
        <begin position="9"/>
        <end position="32"/>
    </location>
</feature>
<dbReference type="AlphaFoldDB" id="A0A7W8YTY2"/>
<dbReference type="Pfam" id="PF13564">
    <property type="entry name" value="DoxX_2"/>
    <property type="match status" value="1"/>
</dbReference>
<evidence type="ECO:0000256" key="1">
    <source>
        <dbReference type="ARBA" id="ARBA00004141"/>
    </source>
</evidence>
<keyword evidence="4 5" id="KW-0472">Membrane</keyword>
<feature type="transmembrane region" description="Helical" evidence="5">
    <location>
        <begin position="44"/>
        <end position="63"/>
    </location>
</feature>
<gene>
    <name evidence="6" type="ORF">HDE69_002803</name>
</gene>
<evidence type="ECO:0000256" key="5">
    <source>
        <dbReference type="SAM" id="Phobius"/>
    </source>
</evidence>
<dbReference type="InterPro" id="IPR032808">
    <property type="entry name" value="DoxX"/>
</dbReference>
<protein>
    <recommendedName>
        <fullName evidence="8">DoxX-like protein</fullName>
    </recommendedName>
</protein>
<evidence type="ECO:0000256" key="4">
    <source>
        <dbReference type="ARBA" id="ARBA00023136"/>
    </source>
</evidence>
<feature type="transmembrane region" description="Helical" evidence="5">
    <location>
        <begin position="98"/>
        <end position="116"/>
    </location>
</feature>
<dbReference type="RefSeq" id="WP_260319774.1">
    <property type="nucleotide sequence ID" value="NZ_JACHCF010000006.1"/>
</dbReference>
<sequence length="125" mass="13889">MNIKSIKIIYWISTVLLALFILPGIFFLNAPMALEGTRHLGLPYWFHLEAGIGTFIGGLILILPKLPPRLKEWGYVALGVVYLSALIAHLSVDGVIPMSFTPLIAFAILLISYLCYHKLLKHADS</sequence>
<evidence type="ECO:0008006" key="8">
    <source>
        <dbReference type="Google" id="ProtNLM"/>
    </source>
</evidence>
<organism evidence="6 7">
    <name type="scientific">Pedobacter cryoconitis</name>
    <dbReference type="NCBI Taxonomy" id="188932"/>
    <lineage>
        <taxon>Bacteria</taxon>
        <taxon>Pseudomonadati</taxon>
        <taxon>Bacteroidota</taxon>
        <taxon>Sphingobacteriia</taxon>
        <taxon>Sphingobacteriales</taxon>
        <taxon>Sphingobacteriaceae</taxon>
        <taxon>Pedobacter</taxon>
    </lineage>
</organism>
<evidence type="ECO:0000256" key="3">
    <source>
        <dbReference type="ARBA" id="ARBA00022989"/>
    </source>
</evidence>
<reference evidence="6 7" key="1">
    <citation type="submission" date="2020-08" db="EMBL/GenBank/DDBJ databases">
        <title>Genomic Encyclopedia of Type Strains, Phase IV (KMG-V): Genome sequencing to study the core and pangenomes of soil and plant-associated prokaryotes.</title>
        <authorList>
            <person name="Whitman W."/>
        </authorList>
    </citation>
    <scope>NUCLEOTIDE SEQUENCE [LARGE SCALE GENOMIC DNA]</scope>
    <source>
        <strain evidence="6 7">MP7CTX6</strain>
    </source>
</reference>
<evidence type="ECO:0000313" key="6">
    <source>
        <dbReference type="EMBL" id="MBB5621740.1"/>
    </source>
</evidence>
<proteinExistence type="predicted"/>
<comment type="caution">
    <text evidence="6">The sequence shown here is derived from an EMBL/GenBank/DDBJ whole genome shotgun (WGS) entry which is preliminary data.</text>
</comment>
<name>A0A7W8YTY2_9SPHI</name>
<evidence type="ECO:0000256" key="2">
    <source>
        <dbReference type="ARBA" id="ARBA00022692"/>
    </source>
</evidence>
<feature type="transmembrane region" description="Helical" evidence="5">
    <location>
        <begin position="75"/>
        <end position="92"/>
    </location>
</feature>